<keyword evidence="1" id="KW-0472">Membrane</keyword>
<dbReference type="InterPro" id="IPR007621">
    <property type="entry name" value="TPM_dom"/>
</dbReference>
<dbReference type="EMBL" id="JAHXZN010000003">
    <property type="protein sequence ID" value="MBW6531260.1"/>
    <property type="molecule type" value="Genomic_DNA"/>
</dbReference>
<feature type="transmembrane region" description="Helical" evidence="1">
    <location>
        <begin position="77"/>
        <end position="107"/>
    </location>
</feature>
<comment type="caution">
    <text evidence="3">The sequence shown here is derived from an EMBL/GenBank/DDBJ whole genome shotgun (WGS) entry which is preliminary data.</text>
</comment>
<evidence type="ECO:0000259" key="2">
    <source>
        <dbReference type="Pfam" id="PF04536"/>
    </source>
</evidence>
<dbReference type="Proteomes" id="UP000759103">
    <property type="component" value="Unassembled WGS sequence"/>
</dbReference>
<keyword evidence="4" id="KW-1185">Reference proteome</keyword>
<proteinExistence type="predicted"/>
<protein>
    <recommendedName>
        <fullName evidence="2">TPM domain-containing protein</fullName>
    </recommendedName>
</protein>
<keyword evidence="1" id="KW-0812">Transmembrane</keyword>
<dbReference type="Gene3D" id="3.10.310.50">
    <property type="match status" value="1"/>
</dbReference>
<dbReference type="RefSeq" id="WP_219748672.1">
    <property type="nucleotide sequence ID" value="NZ_JAHXZN010000003.1"/>
</dbReference>
<evidence type="ECO:0000313" key="3">
    <source>
        <dbReference type="EMBL" id="MBW6531260.1"/>
    </source>
</evidence>
<evidence type="ECO:0000313" key="4">
    <source>
        <dbReference type="Proteomes" id="UP000759103"/>
    </source>
</evidence>
<feature type="transmembrane region" description="Helical" evidence="1">
    <location>
        <begin position="45"/>
        <end position="65"/>
    </location>
</feature>
<keyword evidence="1" id="KW-1133">Transmembrane helix</keyword>
<gene>
    <name evidence="3" type="ORF">KZ820_10990</name>
</gene>
<evidence type="ECO:0000256" key="1">
    <source>
        <dbReference type="SAM" id="Phobius"/>
    </source>
</evidence>
<dbReference type="Pfam" id="PF04536">
    <property type="entry name" value="TPM_phosphatase"/>
    <property type="match status" value="1"/>
</dbReference>
<accession>A0ABS7BP21</accession>
<organism evidence="3 4">
    <name type="scientific">Sphingomonas citri</name>
    <dbReference type="NCBI Taxonomy" id="2862499"/>
    <lineage>
        <taxon>Bacteria</taxon>
        <taxon>Pseudomonadati</taxon>
        <taxon>Pseudomonadota</taxon>
        <taxon>Alphaproteobacteria</taxon>
        <taxon>Sphingomonadales</taxon>
        <taxon>Sphingomonadaceae</taxon>
        <taxon>Sphingomonas</taxon>
    </lineage>
</organism>
<sequence length="219" mass="23248">MARLVLTPAERAAVTEAVTAAERATDGEIVTVVSERSDAYHDVGLHYALLATLAVPAAAALWPASLTPGNGWGESRATALALLLVTQAATFLVARLLLAWMPLRLALTPRATRRRRVRRRALLYFRLAAERRTAGREAVLLYLSADERAAEIVADRAVHAAVPAERWGAAMAALVDSMRAGQAGDGMVAAVGAIGAILAEQLPKSASDVNELPDRVIEL</sequence>
<name>A0ABS7BP21_9SPHN</name>
<reference evidence="3 4" key="1">
    <citation type="submission" date="2021-07" db="EMBL/GenBank/DDBJ databases">
        <title>Sphingomonas sp.</title>
        <authorList>
            <person name="Feng G."/>
            <person name="Li J."/>
            <person name="Pan M."/>
        </authorList>
    </citation>
    <scope>NUCLEOTIDE SEQUENCE [LARGE SCALE GENOMIC DNA]</scope>
    <source>
        <strain evidence="3 4">RRHST34</strain>
    </source>
</reference>
<feature type="domain" description="TPM" evidence="2">
    <location>
        <begin position="136"/>
        <end position="196"/>
    </location>
</feature>